<evidence type="ECO:0000313" key="2">
    <source>
        <dbReference type="Proteomes" id="UP000006327"/>
    </source>
</evidence>
<sequence>MSSLFSRIKLMPFTKFDAILFDKDGTIFDSEQVCCDAWLATAKAFDVHFTTDMFKRFIGIPTHECNQMAHRDFGLDFPMNDFILEIRRYISDQKRQGLPIKKGFERFFSYILENKVPVGVVTSSGYDSAVESFQQTDYMQALDVLVTFDDITNPKPAPDCYLLACQKLSVSPNRVLVFEDSNVGIQASLAAGCQTIAIPDLVELDPRLLTRCHHTLASFDEAYAILN</sequence>
<dbReference type="SFLD" id="SFLDS00003">
    <property type="entry name" value="Haloacid_Dehalogenase"/>
    <property type="match status" value="1"/>
</dbReference>
<evidence type="ECO:0000313" key="1">
    <source>
        <dbReference type="EMBL" id="GAC21778.1"/>
    </source>
</evidence>
<dbReference type="AlphaFoldDB" id="K6YYG1"/>
<dbReference type="InterPro" id="IPR006439">
    <property type="entry name" value="HAD-SF_hydro_IA"/>
</dbReference>
<name>K6YYG1_9ALTE</name>
<protein>
    <submittedName>
        <fullName evidence="1">Uncharacterized protein</fullName>
    </submittedName>
</protein>
<dbReference type="NCBIfam" id="TIGR01509">
    <property type="entry name" value="HAD-SF-IA-v3"/>
    <property type="match status" value="1"/>
</dbReference>
<dbReference type="InterPro" id="IPR023198">
    <property type="entry name" value="PGP-like_dom2"/>
</dbReference>
<dbReference type="RefSeq" id="WP_007625101.1">
    <property type="nucleotide sequence ID" value="NZ_BAEO01000065.1"/>
</dbReference>
<dbReference type="Gene3D" id="3.40.50.1000">
    <property type="entry name" value="HAD superfamily/HAD-like"/>
    <property type="match status" value="1"/>
</dbReference>
<dbReference type="InterPro" id="IPR041492">
    <property type="entry name" value="HAD_2"/>
</dbReference>
<dbReference type="SUPFAM" id="SSF56784">
    <property type="entry name" value="HAD-like"/>
    <property type="match status" value="1"/>
</dbReference>
<dbReference type="SFLD" id="SFLDG01129">
    <property type="entry name" value="C1.5:_HAD__Beta-PGM__Phosphata"/>
    <property type="match status" value="1"/>
</dbReference>
<dbReference type="Pfam" id="PF13419">
    <property type="entry name" value="HAD_2"/>
    <property type="match status" value="1"/>
</dbReference>
<accession>K6YYG1</accession>
<dbReference type="STRING" id="493475.GARC_4841"/>
<dbReference type="CDD" id="cd07505">
    <property type="entry name" value="HAD_BPGM-like"/>
    <property type="match status" value="1"/>
</dbReference>
<proteinExistence type="predicted"/>
<dbReference type="Proteomes" id="UP000006327">
    <property type="component" value="Unassembled WGS sequence"/>
</dbReference>
<gene>
    <name evidence="1" type="ORF">GARC_4841</name>
</gene>
<dbReference type="InterPro" id="IPR036412">
    <property type="entry name" value="HAD-like_sf"/>
</dbReference>
<dbReference type="Gene3D" id="1.10.150.240">
    <property type="entry name" value="Putative phosphatase, domain 2"/>
    <property type="match status" value="1"/>
</dbReference>
<dbReference type="PRINTS" id="PR00413">
    <property type="entry name" value="HADHALOGNASE"/>
</dbReference>
<organism evidence="1 2">
    <name type="scientific">Paraglaciecola arctica BSs20135</name>
    <dbReference type="NCBI Taxonomy" id="493475"/>
    <lineage>
        <taxon>Bacteria</taxon>
        <taxon>Pseudomonadati</taxon>
        <taxon>Pseudomonadota</taxon>
        <taxon>Gammaproteobacteria</taxon>
        <taxon>Alteromonadales</taxon>
        <taxon>Alteromonadaceae</taxon>
        <taxon>Paraglaciecola</taxon>
    </lineage>
</organism>
<keyword evidence="2" id="KW-1185">Reference proteome</keyword>
<dbReference type="eggNOG" id="COG0637">
    <property type="taxonomic scope" value="Bacteria"/>
</dbReference>
<dbReference type="PANTHER" id="PTHR18901:SF38">
    <property type="entry name" value="PSEUDOURIDINE-5'-PHOSPHATASE"/>
    <property type="match status" value="1"/>
</dbReference>
<dbReference type="EMBL" id="BAEO01000065">
    <property type="protein sequence ID" value="GAC21778.1"/>
    <property type="molecule type" value="Genomic_DNA"/>
</dbReference>
<reference evidence="1 2" key="1">
    <citation type="journal article" date="2017" name="Antonie Van Leeuwenhoek">
        <title>Rhizobium rhizosphaerae sp. nov., a novel species isolated from rice rhizosphere.</title>
        <authorList>
            <person name="Zhao J.J."/>
            <person name="Zhang J."/>
            <person name="Zhang R.J."/>
            <person name="Zhang C.W."/>
            <person name="Yin H.Q."/>
            <person name="Zhang X.X."/>
        </authorList>
    </citation>
    <scope>NUCLEOTIDE SEQUENCE [LARGE SCALE GENOMIC DNA]</scope>
    <source>
        <strain evidence="1 2">BSs20135</strain>
    </source>
</reference>
<dbReference type="PANTHER" id="PTHR18901">
    <property type="entry name" value="2-DEOXYGLUCOSE-6-PHOSPHATE PHOSPHATASE 2"/>
    <property type="match status" value="1"/>
</dbReference>
<dbReference type="InterPro" id="IPR023214">
    <property type="entry name" value="HAD_sf"/>
</dbReference>
<comment type="caution">
    <text evidence="1">The sequence shown here is derived from an EMBL/GenBank/DDBJ whole genome shotgun (WGS) entry which is preliminary data.</text>
</comment>